<keyword evidence="2" id="KW-1133">Transmembrane helix</keyword>
<feature type="transmembrane region" description="Helical" evidence="2">
    <location>
        <begin position="27"/>
        <end position="46"/>
    </location>
</feature>
<gene>
    <name evidence="3" type="ORF">IC608_17500</name>
</gene>
<dbReference type="EMBL" id="JACYFU010000006">
    <property type="protein sequence ID" value="MBD8067268.1"/>
    <property type="molecule type" value="Genomic_DNA"/>
</dbReference>
<protein>
    <submittedName>
        <fullName evidence="3">Uncharacterized protein</fullName>
    </submittedName>
</protein>
<name>A0A927FYH2_9HYPH</name>
<sequence length="54" mass="5924">MSDDNIIPFRRPEKKPEPPVKKPRGPLPGWVPFAVLVAVAIGIYLVQQSGLFGP</sequence>
<evidence type="ECO:0000256" key="1">
    <source>
        <dbReference type="SAM" id="MobiDB-lite"/>
    </source>
</evidence>
<keyword evidence="2" id="KW-0812">Transmembrane</keyword>
<organism evidence="3 4">
    <name type="scientific">Devosia oryzisoli</name>
    <dbReference type="NCBI Taxonomy" id="2774138"/>
    <lineage>
        <taxon>Bacteria</taxon>
        <taxon>Pseudomonadati</taxon>
        <taxon>Pseudomonadota</taxon>
        <taxon>Alphaproteobacteria</taxon>
        <taxon>Hyphomicrobiales</taxon>
        <taxon>Devosiaceae</taxon>
        <taxon>Devosia</taxon>
    </lineage>
</organism>
<keyword evidence="2" id="KW-0472">Membrane</keyword>
<evidence type="ECO:0000313" key="3">
    <source>
        <dbReference type="EMBL" id="MBD8067268.1"/>
    </source>
</evidence>
<evidence type="ECO:0000256" key="2">
    <source>
        <dbReference type="SAM" id="Phobius"/>
    </source>
</evidence>
<feature type="region of interest" description="Disordered" evidence="1">
    <location>
        <begin position="1"/>
        <end position="25"/>
    </location>
</feature>
<evidence type="ECO:0000313" key="4">
    <source>
        <dbReference type="Proteomes" id="UP000654108"/>
    </source>
</evidence>
<keyword evidence="4" id="KW-1185">Reference proteome</keyword>
<accession>A0A927FYH2</accession>
<dbReference type="AlphaFoldDB" id="A0A927FYH2"/>
<proteinExistence type="predicted"/>
<reference evidence="3" key="1">
    <citation type="submission" date="2020-09" db="EMBL/GenBank/DDBJ databases">
        <title>Genome seq and assembly of Devosia sp.</title>
        <authorList>
            <person name="Chhetri G."/>
        </authorList>
    </citation>
    <scope>NUCLEOTIDE SEQUENCE</scope>
    <source>
        <strain evidence="3">PTR5</strain>
    </source>
</reference>
<feature type="compositionally biased region" description="Basic and acidic residues" evidence="1">
    <location>
        <begin position="10"/>
        <end position="20"/>
    </location>
</feature>
<dbReference type="Proteomes" id="UP000654108">
    <property type="component" value="Unassembled WGS sequence"/>
</dbReference>
<dbReference type="RefSeq" id="WP_191778188.1">
    <property type="nucleotide sequence ID" value="NZ_JACYFU010000006.1"/>
</dbReference>
<comment type="caution">
    <text evidence="3">The sequence shown here is derived from an EMBL/GenBank/DDBJ whole genome shotgun (WGS) entry which is preliminary data.</text>
</comment>